<evidence type="ECO:0000313" key="3">
    <source>
        <dbReference type="EMBL" id="SET42215.1"/>
    </source>
</evidence>
<name>A0A1I0EBT8_9GAMM</name>
<dbReference type="Pfam" id="PF01464">
    <property type="entry name" value="SLT"/>
    <property type="match status" value="1"/>
</dbReference>
<dbReference type="InterPro" id="IPR008258">
    <property type="entry name" value="Transglycosylase_SLT_dom_1"/>
</dbReference>
<dbReference type="Gene3D" id="1.10.530.10">
    <property type="match status" value="1"/>
</dbReference>
<protein>
    <recommendedName>
        <fullName evidence="2">Transglycosylase SLT domain-containing protein</fullName>
    </recommendedName>
</protein>
<evidence type="ECO:0000313" key="4">
    <source>
        <dbReference type="Proteomes" id="UP000198762"/>
    </source>
</evidence>
<gene>
    <name evidence="3" type="ORF">SAMN04487962_10986</name>
</gene>
<dbReference type="AlphaFoldDB" id="A0A1I0EBT8"/>
<dbReference type="CDD" id="cd00254">
    <property type="entry name" value="LT-like"/>
    <property type="match status" value="1"/>
</dbReference>
<proteinExistence type="predicted"/>
<keyword evidence="4" id="KW-1185">Reference proteome</keyword>
<dbReference type="EMBL" id="FOHZ01000009">
    <property type="protein sequence ID" value="SET42215.1"/>
    <property type="molecule type" value="Genomic_DNA"/>
</dbReference>
<organism evidence="3 4">
    <name type="scientific">Marinobacter segnicrescens</name>
    <dbReference type="NCBI Taxonomy" id="430453"/>
    <lineage>
        <taxon>Bacteria</taxon>
        <taxon>Pseudomonadati</taxon>
        <taxon>Pseudomonadota</taxon>
        <taxon>Gammaproteobacteria</taxon>
        <taxon>Pseudomonadales</taxon>
        <taxon>Marinobacteraceae</taxon>
        <taxon>Marinobacter</taxon>
    </lineage>
</organism>
<sequence>MAARSIRNPMLKVLLFVLCTLPTVARSEAPAPVEDWQAIIRSAPYWSSQGVFNNILDIRRWVLEESAYCSDSDRHLLFDHRGRFIGYISDGETSEETQNKLNQQREKLARQGRATGWTPGDASTTGYPFALGCNQPHARLDEALDRYLGKAPSDRLWGRWDDLDFASQAKPGNLHEALTYVYDTRRQQQRLSLPRELPRYLAGMLLIESGGQTRAHSAAGARGIMQLMPGVLVDCGVAERNHWHRLAQLDCAMKLMNRNARLLEPVINDHFPELPEAKRQKLFTLLLIQAYHGGAARIDRLMTDEELNGPARYFAEHHERFSAGDIAFGMVFHNLGRDRLGLASLYYVADVELATRALCGDSSLKDTAFCQSP</sequence>
<reference evidence="4" key="1">
    <citation type="submission" date="2016-10" db="EMBL/GenBank/DDBJ databases">
        <authorList>
            <person name="Varghese N."/>
            <person name="Submissions S."/>
        </authorList>
    </citation>
    <scope>NUCLEOTIDE SEQUENCE [LARGE SCALE GENOMIC DNA]</scope>
    <source>
        <strain evidence="4">CGMCC 1.6489</strain>
    </source>
</reference>
<dbReference type="RefSeq" id="WP_245742578.1">
    <property type="nucleotide sequence ID" value="NZ_FOHZ01000009.1"/>
</dbReference>
<keyword evidence="1" id="KW-0732">Signal</keyword>
<dbReference type="STRING" id="430453.SAMN04487962_10986"/>
<feature type="signal peptide" evidence="1">
    <location>
        <begin position="1"/>
        <end position="25"/>
    </location>
</feature>
<feature type="domain" description="Transglycosylase SLT" evidence="2">
    <location>
        <begin position="197"/>
        <end position="230"/>
    </location>
</feature>
<accession>A0A1I0EBT8</accession>
<dbReference type="InterPro" id="IPR023346">
    <property type="entry name" value="Lysozyme-like_dom_sf"/>
</dbReference>
<evidence type="ECO:0000256" key="1">
    <source>
        <dbReference type="SAM" id="SignalP"/>
    </source>
</evidence>
<evidence type="ECO:0000259" key="2">
    <source>
        <dbReference type="Pfam" id="PF01464"/>
    </source>
</evidence>
<dbReference type="Proteomes" id="UP000198762">
    <property type="component" value="Unassembled WGS sequence"/>
</dbReference>
<dbReference type="SUPFAM" id="SSF53955">
    <property type="entry name" value="Lysozyme-like"/>
    <property type="match status" value="1"/>
</dbReference>
<feature type="chain" id="PRO_5011503497" description="Transglycosylase SLT domain-containing protein" evidence="1">
    <location>
        <begin position="26"/>
        <end position="373"/>
    </location>
</feature>